<sequence length="218" mass="23862">MAGLGRFVVFASVAAALALIVTYGGGARPAKQGLQMPVAVGAGPLSRDDFWALVHHSATWGEDADAQLADLRTSLRQSTPSQIAAFQGYFEEAMIRSYRWDLWGAAYVAKGGASDDGFEYFQRWLISRGRTDFERVLADPDALADLAIPDAQSDLEFEAFGYVAPEIWSAKTGQALSQMPEADARPRPSVPSGTPFKEETSHLAARYPKLWKRFGTWL</sequence>
<feature type="region of interest" description="Disordered" evidence="1">
    <location>
        <begin position="178"/>
        <end position="200"/>
    </location>
</feature>
<dbReference type="EMBL" id="JACHNX010000005">
    <property type="protein sequence ID" value="MBB4609524.1"/>
    <property type="molecule type" value="Genomic_DNA"/>
</dbReference>
<evidence type="ECO:0000313" key="6">
    <source>
        <dbReference type="Proteomes" id="UP000704529"/>
    </source>
</evidence>
<evidence type="ECO:0000313" key="4">
    <source>
        <dbReference type="EMBL" id="MBN3560226.1"/>
    </source>
</evidence>
<evidence type="ECO:0000313" key="3">
    <source>
        <dbReference type="EMBL" id="MBB4609524.1"/>
    </source>
</evidence>
<comment type="caution">
    <text evidence="4">The sequence shown here is derived from an EMBL/GenBank/DDBJ whole genome shotgun (WGS) entry which is preliminary data.</text>
</comment>
<keyword evidence="5" id="KW-1185">Reference proteome</keyword>
<evidence type="ECO:0000256" key="1">
    <source>
        <dbReference type="SAM" id="MobiDB-lite"/>
    </source>
</evidence>
<dbReference type="Proteomes" id="UP000584663">
    <property type="component" value="Unassembled WGS sequence"/>
</dbReference>
<proteinExistence type="predicted"/>
<evidence type="ECO:0000313" key="5">
    <source>
        <dbReference type="Proteomes" id="UP000584663"/>
    </source>
</evidence>
<dbReference type="RefSeq" id="WP_206362803.1">
    <property type="nucleotide sequence ID" value="NZ_JACHNX010000005.1"/>
</dbReference>
<reference evidence="4" key="2">
    <citation type="submission" date="2021-01" db="EMBL/GenBank/DDBJ databases">
        <title>Genome Sequencing of Type Strains.</title>
        <authorList>
            <person name="Lemaire J.F."/>
            <person name="Inderbitzin P."/>
            <person name="Collins S.B."/>
            <person name="Wespe N."/>
            <person name="Knight-Connoni V."/>
        </authorList>
    </citation>
    <scope>NUCLEOTIDE SEQUENCE</scope>
    <source>
        <strain evidence="4">DSM 14562</strain>
    </source>
</reference>
<accession>A0AA41A1E8</accession>
<organism evidence="4 6">
    <name type="scientific">Sphingomonas yabuuchiae</name>
    <dbReference type="NCBI Taxonomy" id="172044"/>
    <lineage>
        <taxon>Bacteria</taxon>
        <taxon>Pseudomonadati</taxon>
        <taxon>Pseudomonadota</taxon>
        <taxon>Alphaproteobacteria</taxon>
        <taxon>Sphingomonadales</taxon>
        <taxon>Sphingomonadaceae</taxon>
        <taxon>Sphingomonas</taxon>
    </lineage>
</organism>
<reference evidence="3 5" key="1">
    <citation type="submission" date="2020-08" db="EMBL/GenBank/DDBJ databases">
        <title>Genomic Encyclopedia of Type Strains, Phase IV (KMG-IV): sequencing the most valuable type-strain genomes for metagenomic binning, comparative biology and taxonomic classification.</title>
        <authorList>
            <person name="Goeker M."/>
        </authorList>
    </citation>
    <scope>NUCLEOTIDE SEQUENCE [LARGE SCALE GENOMIC DNA]</scope>
    <source>
        <strain evidence="3 5">DSM 14562</strain>
    </source>
</reference>
<dbReference type="AlphaFoldDB" id="A0AA41A1E8"/>
<evidence type="ECO:0000259" key="2">
    <source>
        <dbReference type="Pfam" id="PF14024"/>
    </source>
</evidence>
<dbReference type="Pfam" id="PF14024">
    <property type="entry name" value="DUF4240"/>
    <property type="match status" value="1"/>
</dbReference>
<dbReference type="InterPro" id="IPR025334">
    <property type="entry name" value="DUF4240"/>
</dbReference>
<dbReference type="Proteomes" id="UP000704529">
    <property type="component" value="Unassembled WGS sequence"/>
</dbReference>
<name>A0AA41A1E8_9SPHN</name>
<feature type="domain" description="DUF4240" evidence="2">
    <location>
        <begin position="47"/>
        <end position="167"/>
    </location>
</feature>
<dbReference type="EMBL" id="JAFHKU010000135">
    <property type="protein sequence ID" value="MBN3560226.1"/>
    <property type="molecule type" value="Genomic_DNA"/>
</dbReference>
<gene>
    <name evidence="3" type="ORF">GGQ89_001743</name>
    <name evidence="4" type="ORF">JYA60_18545</name>
</gene>
<protein>
    <submittedName>
        <fullName evidence="4">DUF4240 domain-containing protein</fullName>
    </submittedName>
</protein>